<feature type="region of interest" description="Disordered" evidence="1">
    <location>
        <begin position="71"/>
        <end position="128"/>
    </location>
</feature>
<dbReference type="EMBL" id="AY048850">
    <property type="protein sequence ID" value="WBE14016.1"/>
    <property type="molecule type" value="Genomic_DNA"/>
</dbReference>
<dbReference type="KEGG" id="vg:60339527"/>
<dbReference type="Proteomes" id="UP000052103">
    <property type="component" value="Segment"/>
</dbReference>
<organism evidence="2 3">
    <name type="scientific">Saline Natrinema sp. J7-1 virus 1</name>
    <dbReference type="NCBI Taxonomy" id="2847285"/>
    <lineage>
        <taxon>Viruses</taxon>
        <taxon>Singelaviria</taxon>
        <taxon>Helvetiavirae</taxon>
        <taxon>Dividoviricota</taxon>
        <taxon>Laserviricetes</taxon>
        <taxon>Halopanivirales</taxon>
        <taxon>Simuloviridae</taxon>
        <taxon>Yingchengvirus</taxon>
        <taxon>Yingchengvirus sinense</taxon>
        <taxon>Yingchengvirus SNJ1</taxon>
    </lineage>
</organism>
<protein>
    <submittedName>
        <fullName evidence="2">Uncharacterized protein</fullName>
    </submittedName>
</protein>
<accession>A0AAF0AHK4</accession>
<evidence type="ECO:0000313" key="3">
    <source>
        <dbReference type="Proteomes" id="UP000052103"/>
    </source>
</evidence>
<dbReference type="GeneID" id="60339527"/>
<evidence type="ECO:0000313" key="2">
    <source>
        <dbReference type="EMBL" id="WBE14016.1"/>
    </source>
</evidence>
<feature type="compositionally biased region" description="Acidic residues" evidence="1">
    <location>
        <begin position="90"/>
        <end position="101"/>
    </location>
</feature>
<reference evidence="2 3" key="1">
    <citation type="journal article" date="2003" name="FEMS Microbiol. Lett.">
        <title>Characterization of a novel plasmid from extremely halophilic Archaea: nucleotide sequence and function analysis.</title>
        <authorList>
            <person name="Ye X."/>
            <person name="Ou J."/>
            <person name="Ni L."/>
            <person name="Shi W."/>
            <person name="Shen P."/>
        </authorList>
    </citation>
    <scope>NUCLEOTIDE SEQUENCE [LARGE SCALE GENOMIC DNA]</scope>
</reference>
<sequence>MSNRLDRVEKAVRHHPDPVVSTTEVVDALEDDVTRRTVLDDLRLLERADALESKDIGSRAVAWWHVDRVVAPPPPDPADHPDQRGLGEQGLEDDVDQEASVDDDRRDDHVAAGPAVDDDQEARVDVDRHDGLEDALADWRPGKPRDREERREIGFEALEWLQQQSGPRTRAEFVSALYEQTHLDGQGEDSWWQRVVRPALNRAVDQEVIEKPSHIKYQWPTDE</sequence>
<name>A0AAF0AHK4_9VIRU</name>
<dbReference type="RefSeq" id="YP_010581803.1">
    <property type="nucleotide sequence ID" value="NC_003158.2"/>
</dbReference>
<evidence type="ECO:0000256" key="1">
    <source>
        <dbReference type="SAM" id="MobiDB-lite"/>
    </source>
</evidence>
<reference evidence="2 3" key="2">
    <citation type="journal article" date="2012" name="Virology">
        <title>Temperate membrane-containing halophilic archaeal virus SNJ1 has a circular dsDNA genome identical to that of plasmid pHH205.</title>
        <authorList>
            <person name="Zhang Z."/>
            <person name="Liu Y."/>
            <person name="Wang S."/>
            <person name="Yang D."/>
            <person name="Cheng Y."/>
            <person name="Hu J."/>
            <person name="Chen J."/>
            <person name="Mei Y."/>
            <person name="Shen P."/>
            <person name="Bamford D.H."/>
            <person name="Chen X."/>
        </authorList>
    </citation>
    <scope>NUCLEOTIDE SEQUENCE [LARGE SCALE GENOMIC DNA]</scope>
</reference>
<proteinExistence type="predicted"/>
<keyword evidence="3" id="KW-1185">Reference proteome</keyword>